<evidence type="ECO:0000313" key="2">
    <source>
        <dbReference type="EMBL" id="PRQ26780.1"/>
    </source>
</evidence>
<keyword evidence="1" id="KW-0472">Membrane</keyword>
<dbReference type="Proteomes" id="UP000238479">
    <property type="component" value="Chromosome 6"/>
</dbReference>
<dbReference type="InterPro" id="IPR004158">
    <property type="entry name" value="DUF247_pln"/>
</dbReference>
<keyword evidence="1" id="KW-1133">Transmembrane helix</keyword>
<evidence type="ECO:0000256" key="1">
    <source>
        <dbReference type="SAM" id="Phobius"/>
    </source>
</evidence>
<keyword evidence="3" id="KW-1185">Reference proteome</keyword>
<accession>A0A2P6PXX2</accession>
<dbReference type="Gramene" id="PRQ26780">
    <property type="protein sequence ID" value="PRQ26780"/>
    <property type="gene ID" value="RchiOBHm_Chr6g0298331"/>
</dbReference>
<evidence type="ECO:0000313" key="3">
    <source>
        <dbReference type="Proteomes" id="UP000238479"/>
    </source>
</evidence>
<dbReference type="PANTHER" id="PTHR31170:SF25">
    <property type="entry name" value="BNAA09G04570D PROTEIN"/>
    <property type="match status" value="1"/>
</dbReference>
<reference evidence="2 3" key="1">
    <citation type="journal article" date="2018" name="Nat. Genet.">
        <title>The Rosa genome provides new insights in the design of modern roses.</title>
        <authorList>
            <person name="Bendahmane M."/>
        </authorList>
    </citation>
    <scope>NUCLEOTIDE SEQUENCE [LARGE SCALE GENOMIC DNA]</scope>
    <source>
        <strain evidence="3">cv. Old Blush</strain>
    </source>
</reference>
<dbReference type="Pfam" id="PF03140">
    <property type="entry name" value="DUF247"/>
    <property type="match status" value="1"/>
</dbReference>
<dbReference type="PANTHER" id="PTHR31170">
    <property type="entry name" value="BNAC04G53230D PROTEIN"/>
    <property type="match status" value="1"/>
</dbReference>
<sequence length="427" mass="49974">MEEQHLEKLKNKLKEVSVLSTDCCIFRVPKRLREGNEKAYTPQVVSIGPLHHGEKGLESIEEHKILYVKDFLERTKVSIDDCFITLKQWEEKIRGYYAVTIDYNENELVEIIMVDGIFTLEVLLRGSFETLQKKNDRIFGKPLMHRDIIYDMLLLENQIPFFVLEYLLSLAYSTSFFPMEHDTAHVTGLPLIKLTHSFFKDRVYIRPLDEIICKLDQYSESRRILHFVDFVLKCHRPPPFDPPPKSKLQTLTIPSATELHQAGVKFEMVKDKNFFDIQFDNGILKIPQLKIRGSSEVFFRNLIAYEQCEFYDHYINDYIFIMDRLVDSAKDVELLLRKKILESKLSDKEKVATFISSLNSGPVVFSKKFYFTDLCEKLNAYYEVPWHNWKASLKHDYFSSPWAVLSIIAAAVLLVLTFVQTVCSVMY</sequence>
<keyword evidence="1" id="KW-0812">Transmembrane</keyword>
<gene>
    <name evidence="2" type="ORF">RchiOBHm_Chr6g0298331</name>
</gene>
<proteinExistence type="predicted"/>
<dbReference type="OMA" id="HYINDYI"/>
<comment type="caution">
    <text evidence="2">The sequence shown here is derived from an EMBL/GenBank/DDBJ whole genome shotgun (WGS) entry which is preliminary data.</text>
</comment>
<protein>
    <submittedName>
        <fullName evidence="2">Uncharacterized protein</fullName>
    </submittedName>
</protein>
<dbReference type="EMBL" id="PDCK01000044">
    <property type="protein sequence ID" value="PRQ26780.1"/>
    <property type="molecule type" value="Genomic_DNA"/>
</dbReference>
<dbReference type="STRING" id="74649.A0A2P6PXX2"/>
<feature type="transmembrane region" description="Helical" evidence="1">
    <location>
        <begin position="402"/>
        <end position="423"/>
    </location>
</feature>
<dbReference type="OrthoDB" id="1385425at2759"/>
<name>A0A2P6PXX2_ROSCH</name>
<dbReference type="AlphaFoldDB" id="A0A2P6PXX2"/>
<organism evidence="2 3">
    <name type="scientific">Rosa chinensis</name>
    <name type="common">China rose</name>
    <dbReference type="NCBI Taxonomy" id="74649"/>
    <lineage>
        <taxon>Eukaryota</taxon>
        <taxon>Viridiplantae</taxon>
        <taxon>Streptophyta</taxon>
        <taxon>Embryophyta</taxon>
        <taxon>Tracheophyta</taxon>
        <taxon>Spermatophyta</taxon>
        <taxon>Magnoliopsida</taxon>
        <taxon>eudicotyledons</taxon>
        <taxon>Gunneridae</taxon>
        <taxon>Pentapetalae</taxon>
        <taxon>rosids</taxon>
        <taxon>fabids</taxon>
        <taxon>Rosales</taxon>
        <taxon>Rosaceae</taxon>
        <taxon>Rosoideae</taxon>
        <taxon>Rosoideae incertae sedis</taxon>
        <taxon>Rosa</taxon>
    </lineage>
</organism>